<organism evidence="1">
    <name type="scientific">Cryptosporidium hominis</name>
    <dbReference type="NCBI Taxonomy" id="237895"/>
    <lineage>
        <taxon>Eukaryota</taxon>
        <taxon>Sar</taxon>
        <taxon>Alveolata</taxon>
        <taxon>Apicomplexa</taxon>
        <taxon>Conoidasida</taxon>
        <taxon>Coccidia</taxon>
        <taxon>Eucoccidiorida</taxon>
        <taxon>Eimeriorina</taxon>
        <taxon>Cryptosporidiidae</taxon>
        <taxon>Cryptosporidium</taxon>
    </lineage>
</organism>
<dbReference type="InterPro" id="IPR015943">
    <property type="entry name" value="WD40/YVTN_repeat-like_dom_sf"/>
</dbReference>
<reference evidence="1" key="2">
    <citation type="submission" date="2015-08" db="EMBL/GenBank/DDBJ databases">
        <authorList>
            <person name="Babu N.S."/>
            <person name="Beckwith C.J."/>
            <person name="Beseler K.G."/>
            <person name="Brison A."/>
            <person name="Carone J.V."/>
            <person name="Caskin T.P."/>
            <person name="Diamond M."/>
            <person name="Durham M.E."/>
            <person name="Foxe J.M."/>
            <person name="Go M."/>
            <person name="Henderson B.A."/>
            <person name="Jones I.B."/>
            <person name="McGettigan J.A."/>
            <person name="Micheletti S.J."/>
            <person name="Nasrallah M.E."/>
            <person name="Ortiz D."/>
            <person name="Piller C.R."/>
            <person name="Privatt S.R."/>
            <person name="Schneider S.L."/>
            <person name="Sharp S."/>
            <person name="Smith T.C."/>
            <person name="Stanton J.D."/>
            <person name="Ullery H.E."/>
            <person name="Wilson R.J."/>
            <person name="Serrano M.G."/>
            <person name="Buck G."/>
            <person name="Lee V."/>
            <person name="Wang Y."/>
            <person name="Carvalho R."/>
            <person name="Voegtly L."/>
            <person name="Shi R."/>
            <person name="Duckworth R."/>
            <person name="Johnson A."/>
            <person name="Loviza R."/>
            <person name="Walstead R."/>
            <person name="Shah Z."/>
            <person name="Kiflezghi M."/>
            <person name="Wade K."/>
            <person name="Ball S.L."/>
            <person name="Bradley K.W."/>
            <person name="Asai D.J."/>
            <person name="Bowman C.A."/>
            <person name="Russell D.A."/>
            <person name="Pope W.H."/>
            <person name="Jacobs-Sera D."/>
            <person name="Hendrix R.W."/>
            <person name="Hatfull G.F."/>
        </authorList>
    </citation>
    <scope>NUCLEOTIDE SEQUENCE [LARGE SCALE GENOMIC DNA]</scope>
</reference>
<accession>A0A0S4TDM0</accession>
<proteinExistence type="predicted"/>
<dbReference type="VEuPathDB" id="CryptoDB:CHUDEA3_2640"/>
<sequence length="436" mass="50158">MKYLYSSDNFGTIKEYKITKFLNSDGSFIDSIVEYSNESMKKITYIYAEKKLNSKGGSQSKDDMFIGYSDGTINVISIPLKSQLDIPKITFLVNGKIIFIKDITFNYPNESEKGNKVIIVVTESRKLYLFRLPQINKENPYFQSTINFNVCNENACLTYSNLIIETFDLPCNNLKCVAYNKTKNSIAFGGYESDIKMMNLESMKLTWSSKNIQLKMLKNRMPIDVTKLAFLQENPEILLCGTGYGEVRLYAPQLQRRPIINYEIWEEKSPITELEIIKNWTKLKSNRNSYGSVVAIGNNKGSVLLLKITDMQVDIYKRSSFRLESRDSALNKKKILPLIREYVSFKISTDKFKKNKLNNIKSNHKIEISALGNFKGIMGGITTMNSFKLSDKEHKESIFLAIGGPGRYIYIFEVKKRRLVKKIFTSQKIAFIKILE</sequence>
<dbReference type="GO" id="GO:0042273">
    <property type="term" value="P:ribosomal large subunit biogenesis"/>
    <property type="evidence" value="ECO:0007669"/>
    <property type="project" value="InterPro"/>
</dbReference>
<dbReference type="Proteomes" id="UP001429100">
    <property type="component" value="Unassembled WGS sequence"/>
</dbReference>
<dbReference type="PANTHER" id="PTHR16038:SF4">
    <property type="entry name" value="WD REPEAT-CONTAINING PROTEIN 74"/>
    <property type="match status" value="1"/>
</dbReference>
<dbReference type="InterPro" id="IPR036322">
    <property type="entry name" value="WD40_repeat_dom_sf"/>
</dbReference>
<dbReference type="Gene3D" id="2.130.10.10">
    <property type="entry name" value="YVTN repeat-like/Quinoprotein amine dehydrogenase"/>
    <property type="match status" value="1"/>
</dbReference>
<name>A0A0S4TDM0_CRYHO</name>
<protein>
    <submittedName>
        <fullName evidence="2">WD40-repeat containing protein</fullName>
    </submittedName>
</protein>
<dbReference type="Proteomes" id="UP000199752">
    <property type="component" value="Chromosome 3"/>
</dbReference>
<dbReference type="GO" id="GO:0005730">
    <property type="term" value="C:nucleolus"/>
    <property type="evidence" value="ECO:0007669"/>
    <property type="project" value="InterPro"/>
</dbReference>
<dbReference type="GO" id="GO:0030687">
    <property type="term" value="C:preribosome, large subunit precursor"/>
    <property type="evidence" value="ECO:0007669"/>
    <property type="project" value="TreeGrafter"/>
</dbReference>
<dbReference type="OrthoDB" id="18388at2759"/>
<dbReference type="PANTHER" id="PTHR16038">
    <property type="entry name" value="NOP SEVEN ASSOCIATED PROTEIN 1"/>
    <property type="match status" value="1"/>
</dbReference>
<dbReference type="EMBL" id="LN877949">
    <property type="protein sequence ID" value="CUV05170.1"/>
    <property type="molecule type" value="Genomic_DNA"/>
</dbReference>
<gene>
    <name evidence="1" type="ORF">CHUDEA3_2640</name>
    <name evidence="2" type="ORF">GY17_00002490</name>
</gene>
<dbReference type="SUPFAM" id="SSF50978">
    <property type="entry name" value="WD40 repeat-like"/>
    <property type="match status" value="1"/>
</dbReference>
<keyword evidence="3" id="KW-1185">Reference proteome</keyword>
<reference evidence="2 3" key="3">
    <citation type="submission" date="2017-10" db="EMBL/GenBank/DDBJ databases">
        <title>Consistent, comparative and evidence-based genome annotation and re-annotation for the closely-related species, Cryptosporidium parvum, C. hominis and C. tyzzeri.</title>
        <authorList>
            <person name="Baptista R.P."/>
            <person name="Li Y."/>
            <person name="Sateriale A."/>
            <person name="Striepen B."/>
            <person name="Kissinger J.C."/>
        </authorList>
    </citation>
    <scope>NUCLEOTIDE SEQUENCE [LARGE SCALE GENOMIC DNA]</scope>
    <source>
        <strain evidence="2">30976</strain>
    </source>
</reference>
<evidence type="ECO:0000313" key="3">
    <source>
        <dbReference type="Proteomes" id="UP001429100"/>
    </source>
</evidence>
<evidence type="ECO:0000313" key="2">
    <source>
        <dbReference type="EMBL" id="PPS93676.1"/>
    </source>
</evidence>
<dbReference type="EMBL" id="JTAI01000031">
    <property type="protein sequence ID" value="PPS93676.1"/>
    <property type="molecule type" value="Genomic_DNA"/>
</dbReference>
<dbReference type="VEuPathDB" id="CryptoDB:GY17_00002490"/>
<dbReference type="VEuPathDB" id="CryptoDB:ChTU502y2012_401g0350"/>
<evidence type="ECO:0000313" key="1">
    <source>
        <dbReference type="EMBL" id="CUV05170.1"/>
    </source>
</evidence>
<reference evidence="2 3" key="1">
    <citation type="submission" date="2014-11" db="EMBL/GenBank/DDBJ databases">
        <title>Comparative genomic analysis of Cryptosporidium hominis reveals occurrence of genetic recombination in virulent subtypes.</title>
        <authorList>
            <person name="Guo Y."/>
            <person name="Tang K."/>
            <person name="Frace M."/>
            <person name="Li N."/>
            <person name="Roellig D.M."/>
            <person name="Sammons S."/>
            <person name="Knipe K."/>
            <person name="Rowe L."/>
            <person name="Feng Y."/>
            <person name="Xiao L."/>
        </authorList>
    </citation>
    <scope>NUCLEOTIDE SEQUENCE [LARGE SCALE GENOMIC DNA]</scope>
    <source>
        <strain evidence="2">30976</strain>
    </source>
</reference>
<dbReference type="AlphaFoldDB" id="A0A0S4TDM0"/>
<dbReference type="InterPro" id="IPR037379">
    <property type="entry name" value="WDR74/Nsa1"/>
</dbReference>